<dbReference type="EMBL" id="OU015568">
    <property type="protein sequence ID" value="CAG5079416.1"/>
    <property type="molecule type" value="Genomic_DNA"/>
</dbReference>
<gene>
    <name evidence="2" type="ORF">OKIOD_LOCUS807</name>
</gene>
<evidence type="ECO:0000313" key="3">
    <source>
        <dbReference type="Proteomes" id="UP001158576"/>
    </source>
</evidence>
<organism evidence="2 3">
    <name type="scientific">Oikopleura dioica</name>
    <name type="common">Tunicate</name>
    <dbReference type="NCBI Taxonomy" id="34765"/>
    <lineage>
        <taxon>Eukaryota</taxon>
        <taxon>Metazoa</taxon>
        <taxon>Chordata</taxon>
        <taxon>Tunicata</taxon>
        <taxon>Appendicularia</taxon>
        <taxon>Copelata</taxon>
        <taxon>Oikopleuridae</taxon>
        <taxon>Oikopleura</taxon>
    </lineage>
</organism>
<dbReference type="PROSITE" id="PS51340">
    <property type="entry name" value="MOSC"/>
    <property type="match status" value="1"/>
</dbReference>
<dbReference type="Pfam" id="PF03476">
    <property type="entry name" value="MOSC_N"/>
    <property type="match status" value="1"/>
</dbReference>
<dbReference type="InterPro" id="IPR005303">
    <property type="entry name" value="MOCOS_middle"/>
</dbReference>
<dbReference type="Pfam" id="PF03473">
    <property type="entry name" value="MOSC"/>
    <property type="match status" value="1"/>
</dbReference>
<dbReference type="SUPFAM" id="SSF141673">
    <property type="entry name" value="MOSC N-terminal domain-like"/>
    <property type="match status" value="1"/>
</dbReference>
<feature type="domain" description="MOSC" evidence="1">
    <location>
        <begin position="209"/>
        <end position="354"/>
    </location>
</feature>
<evidence type="ECO:0000259" key="1">
    <source>
        <dbReference type="PROSITE" id="PS51340"/>
    </source>
</evidence>
<name>A0ABN7RNV0_OIKDI</name>
<reference evidence="2 3" key="1">
    <citation type="submission" date="2021-04" db="EMBL/GenBank/DDBJ databases">
        <authorList>
            <person name="Bliznina A."/>
        </authorList>
    </citation>
    <scope>NUCLEOTIDE SEQUENCE [LARGE SCALE GENOMIC DNA]</scope>
</reference>
<evidence type="ECO:0000313" key="2">
    <source>
        <dbReference type="EMBL" id="CAG5079416.1"/>
    </source>
</evidence>
<keyword evidence="3" id="KW-1185">Reference proteome</keyword>
<protein>
    <submittedName>
        <fullName evidence="2">Oidioi.mRNA.OKI2018_I69.PAR.g9249.t1.cds</fullName>
    </submittedName>
</protein>
<dbReference type="Proteomes" id="UP001158576">
    <property type="component" value="Chromosome PAR"/>
</dbReference>
<proteinExistence type="predicted"/>
<dbReference type="InterPro" id="IPR005302">
    <property type="entry name" value="MoCF_Sase_C"/>
</dbReference>
<accession>A0ABN7RNV0</accession>
<sequence>MQALQNSSADVKKNFLAGHSCGDELDLDENGRPQMALRISFGYHSSKGDVERLVTFFEDFIKNSTFSHKDNNEASFSSSTKKVRLQSLFVFPLKSAGALSLNEMRFHENGTPLLDRIYCVASGTSRQVVQGKHLPKLAKIQPRIDFETGKLTLHYTGLEDLLIEENNDDEEDEENGNTEGLSICETRVCLRKIPMKDCGEKASCWLKKCLNRQLRLLKISSSIDGLNLQMKSPLLLVTTASLEWLRKKLAENGVKMTINDLVMRFRPNLLLETNEAFEEESWKELKIGDFLLTVQGNCTRCGAVCTNPKLGIREGEPLKTLTQIREKTQFGIYVEIFSSKMLLKRGDFIEPVFK</sequence>